<feature type="domain" description="Aminoglycoside phosphotransferase" evidence="1">
    <location>
        <begin position="24"/>
        <end position="199"/>
    </location>
</feature>
<proteinExistence type="predicted"/>
<name>A0ABU5NL95_9BACI</name>
<dbReference type="RefSeq" id="WP_312506780.1">
    <property type="nucleotide sequence ID" value="NZ_CP113527.1"/>
</dbReference>
<dbReference type="InterPro" id="IPR002575">
    <property type="entry name" value="Aminoglycoside_PTrfase"/>
</dbReference>
<keyword evidence="2" id="KW-0808">Transferase</keyword>
<dbReference type="EMBL" id="JAXUIA010000006">
    <property type="protein sequence ID" value="MEA0976813.1"/>
    <property type="molecule type" value="Genomic_DNA"/>
</dbReference>
<dbReference type="Proteomes" id="UP001289615">
    <property type="component" value="Unassembled WGS sequence"/>
</dbReference>
<reference evidence="2 3" key="1">
    <citation type="submission" date="2023-12" db="EMBL/GenBank/DDBJ databases">
        <title>Genome comparison identifies genes involved in endophytic behavior of Lysinibacillus irui and provides insights into its role as a plant-growth promoting bacterium.</title>
        <authorList>
            <person name="Hilario S."/>
            <person name="Matos I."/>
            <person name="Goncalves M.F.M."/>
            <person name="Pardo C.A."/>
            <person name="Santos M.J."/>
        </authorList>
    </citation>
    <scope>NUCLEOTIDE SEQUENCE [LARGE SCALE GENOMIC DNA]</scope>
    <source>
        <strain evidence="2 3">B3</strain>
    </source>
</reference>
<dbReference type="SUPFAM" id="SSF56112">
    <property type="entry name" value="Protein kinase-like (PK-like)"/>
    <property type="match status" value="1"/>
</dbReference>
<evidence type="ECO:0000313" key="2">
    <source>
        <dbReference type="EMBL" id="MEA0976813.1"/>
    </source>
</evidence>
<dbReference type="EC" id="2.7.1.-" evidence="2"/>
<dbReference type="GO" id="GO:0016740">
    <property type="term" value="F:transferase activity"/>
    <property type="evidence" value="ECO:0007669"/>
    <property type="project" value="UniProtKB-KW"/>
</dbReference>
<comment type="caution">
    <text evidence="2">The sequence shown here is derived from an EMBL/GenBank/DDBJ whole genome shotgun (WGS) entry which is preliminary data.</text>
</comment>
<dbReference type="Gene3D" id="3.90.1200.10">
    <property type="match status" value="1"/>
</dbReference>
<sequence length="292" mass="34998">MDGEKAYIVEEVKPNIWKYKYQSNNYFVKRAKQVEIAEKVRAIHRQLGRLEPSLILPIVQSDDEQLIVQVWQEGSHGANFAHKKDRKESLKLLIALHDTHKKIAWQRVPGLHTYSQLLKWQMRHMRFKSRRNEFRAFLTKEEIDQILHYSDKSLQLIALEDVPEKDITLLHGDVVHHNFLWCSDGQLRLIDFDLAHLGEADDEYILWLHRVLPAVDYDLAKVFAELPELKRLDKRKLHRLKYPNELLREWLFAVDLPLEQQLVFLDYLVPFTKRALTYWPKLWYDIDRFVKK</sequence>
<gene>
    <name evidence="2" type="ORF">U6C28_10950</name>
</gene>
<evidence type="ECO:0000259" key="1">
    <source>
        <dbReference type="Pfam" id="PF01636"/>
    </source>
</evidence>
<keyword evidence="3" id="KW-1185">Reference proteome</keyword>
<accession>A0ABU5NL95</accession>
<organism evidence="2 3">
    <name type="scientific">Lysinibacillus irui</name>
    <dbReference type="NCBI Taxonomy" id="2998077"/>
    <lineage>
        <taxon>Bacteria</taxon>
        <taxon>Bacillati</taxon>
        <taxon>Bacillota</taxon>
        <taxon>Bacilli</taxon>
        <taxon>Bacillales</taxon>
        <taxon>Bacillaceae</taxon>
        <taxon>Lysinibacillus</taxon>
    </lineage>
</organism>
<protein>
    <submittedName>
        <fullName evidence="2">Aminoglycoside phosphotransferase family protein</fullName>
        <ecNumber evidence="2">2.7.1.-</ecNumber>
    </submittedName>
</protein>
<dbReference type="InterPro" id="IPR011009">
    <property type="entry name" value="Kinase-like_dom_sf"/>
</dbReference>
<dbReference type="Pfam" id="PF01636">
    <property type="entry name" value="APH"/>
    <property type="match status" value="1"/>
</dbReference>
<evidence type="ECO:0000313" key="3">
    <source>
        <dbReference type="Proteomes" id="UP001289615"/>
    </source>
</evidence>